<reference evidence="1 2" key="1">
    <citation type="journal article" date="2023" name="Hortic Res">
        <title>Pangenome of water caltrop reveals structural variations and asymmetric subgenome divergence after allopolyploidization.</title>
        <authorList>
            <person name="Zhang X."/>
            <person name="Chen Y."/>
            <person name="Wang L."/>
            <person name="Yuan Y."/>
            <person name="Fang M."/>
            <person name="Shi L."/>
            <person name="Lu R."/>
            <person name="Comes H.P."/>
            <person name="Ma Y."/>
            <person name="Chen Y."/>
            <person name="Huang G."/>
            <person name="Zhou Y."/>
            <person name="Zheng Z."/>
            <person name="Qiu Y."/>
        </authorList>
    </citation>
    <scope>NUCLEOTIDE SEQUENCE [LARGE SCALE GENOMIC DNA]</scope>
    <source>
        <strain evidence="1">F231</strain>
    </source>
</reference>
<dbReference type="Proteomes" id="UP001346149">
    <property type="component" value="Unassembled WGS sequence"/>
</dbReference>
<name>A0AAN7LWJ5_TRANT</name>
<dbReference type="EMBL" id="JAXQNO010000008">
    <property type="protein sequence ID" value="KAK4793479.1"/>
    <property type="molecule type" value="Genomic_DNA"/>
</dbReference>
<evidence type="ECO:0000313" key="2">
    <source>
        <dbReference type="Proteomes" id="UP001346149"/>
    </source>
</evidence>
<accession>A0AAN7LWJ5</accession>
<gene>
    <name evidence="1" type="ORF">SAY86_023914</name>
</gene>
<dbReference type="AlphaFoldDB" id="A0AAN7LWJ5"/>
<proteinExistence type="predicted"/>
<evidence type="ECO:0000313" key="1">
    <source>
        <dbReference type="EMBL" id="KAK4793479.1"/>
    </source>
</evidence>
<comment type="caution">
    <text evidence="1">The sequence shown here is derived from an EMBL/GenBank/DDBJ whole genome shotgun (WGS) entry which is preliminary data.</text>
</comment>
<organism evidence="1 2">
    <name type="scientific">Trapa natans</name>
    <name type="common">Water chestnut</name>
    <dbReference type="NCBI Taxonomy" id="22666"/>
    <lineage>
        <taxon>Eukaryota</taxon>
        <taxon>Viridiplantae</taxon>
        <taxon>Streptophyta</taxon>
        <taxon>Embryophyta</taxon>
        <taxon>Tracheophyta</taxon>
        <taxon>Spermatophyta</taxon>
        <taxon>Magnoliopsida</taxon>
        <taxon>eudicotyledons</taxon>
        <taxon>Gunneridae</taxon>
        <taxon>Pentapetalae</taxon>
        <taxon>rosids</taxon>
        <taxon>malvids</taxon>
        <taxon>Myrtales</taxon>
        <taxon>Lythraceae</taxon>
        <taxon>Trapa</taxon>
    </lineage>
</organism>
<protein>
    <submittedName>
        <fullName evidence="1">Uncharacterized protein</fullName>
    </submittedName>
</protein>
<keyword evidence="2" id="KW-1185">Reference proteome</keyword>
<sequence>MDHYFLPGLLDGASLDNPKMSSSFSSSMSAFLGGLHDIVGLRVPVSIIKGSMKEHLLPLDGSNRFVFSFHSGGNSHVKLCCWTSLGNHRGCFFGLPLDELMVNWLVVTNSYNLP</sequence>